<feature type="transmembrane region" description="Helical" evidence="1">
    <location>
        <begin position="97"/>
        <end position="120"/>
    </location>
</feature>
<comment type="caution">
    <text evidence="2">The sequence shown here is derived from an EMBL/GenBank/DDBJ whole genome shotgun (WGS) entry which is preliminary data.</text>
</comment>
<keyword evidence="1" id="KW-1133">Transmembrane helix</keyword>
<dbReference type="AlphaFoldDB" id="A0A7C2B9Y7"/>
<reference evidence="2" key="1">
    <citation type="journal article" date="2020" name="mSystems">
        <title>Genome- and Community-Level Interaction Insights into Carbon Utilization and Element Cycling Functions of Hydrothermarchaeota in Hydrothermal Sediment.</title>
        <authorList>
            <person name="Zhou Z."/>
            <person name="Liu Y."/>
            <person name="Xu W."/>
            <person name="Pan J."/>
            <person name="Luo Z.H."/>
            <person name="Li M."/>
        </authorList>
    </citation>
    <scope>NUCLEOTIDE SEQUENCE [LARGE SCALE GENOMIC DNA]</scope>
    <source>
        <strain evidence="2">SpSt-200</strain>
    </source>
</reference>
<accession>A0A7C2B9Y7</accession>
<evidence type="ECO:0000256" key="1">
    <source>
        <dbReference type="SAM" id="Phobius"/>
    </source>
</evidence>
<feature type="transmembrane region" description="Helical" evidence="1">
    <location>
        <begin position="6"/>
        <end position="31"/>
    </location>
</feature>
<keyword evidence="1" id="KW-0472">Membrane</keyword>
<name>A0A7C2B9Y7_9PSED</name>
<organism evidence="2">
    <name type="scientific">Pseudomonas graminis</name>
    <dbReference type="NCBI Taxonomy" id="158627"/>
    <lineage>
        <taxon>Bacteria</taxon>
        <taxon>Pseudomonadati</taxon>
        <taxon>Pseudomonadota</taxon>
        <taxon>Gammaproteobacteria</taxon>
        <taxon>Pseudomonadales</taxon>
        <taxon>Pseudomonadaceae</taxon>
        <taxon>Pseudomonas</taxon>
    </lineage>
</organism>
<proteinExistence type="predicted"/>
<sequence length="130" mass="14428">MNAIDPGLIATCVMGLMFLSLIILVITTCVARRRIDTLLSRCTVVADHKATFGGLGFMGDVIRVGTVCTILLIPKAYARKNFIDEEQVQEFPSGLRFLIVSTWSLIFIAAFALVALRFYMYLNNIHPSGR</sequence>
<dbReference type="EMBL" id="DSIN01000023">
    <property type="protein sequence ID" value="HEF26955.1"/>
    <property type="molecule type" value="Genomic_DNA"/>
</dbReference>
<evidence type="ECO:0000313" key="2">
    <source>
        <dbReference type="EMBL" id="HEF26955.1"/>
    </source>
</evidence>
<protein>
    <submittedName>
        <fullName evidence="2">Uncharacterized protein</fullName>
    </submittedName>
</protein>
<keyword evidence="1" id="KW-0812">Transmembrane</keyword>
<feature type="transmembrane region" description="Helical" evidence="1">
    <location>
        <begin position="52"/>
        <end position="77"/>
    </location>
</feature>
<gene>
    <name evidence="2" type="ORF">ENP23_14405</name>
</gene>